<dbReference type="SUPFAM" id="SSF53850">
    <property type="entry name" value="Periplasmic binding protein-like II"/>
    <property type="match status" value="1"/>
</dbReference>
<keyword evidence="9" id="KW-1185">Reference proteome</keyword>
<keyword evidence="3 5" id="KW-0732">Signal</keyword>
<dbReference type="Gene3D" id="3.40.190.10">
    <property type="entry name" value="Periplasmic binding protein-like II"/>
    <property type="match status" value="2"/>
</dbReference>
<proteinExistence type="inferred from homology"/>
<comment type="caution">
    <text evidence="8">The sequence shown here is derived from an EMBL/GenBank/DDBJ whole genome shotgun (WGS) entry which is preliminary data.</text>
</comment>
<protein>
    <submittedName>
        <fullName evidence="8">Basic amino acid ABC transporter substrate-binding protein</fullName>
    </submittedName>
</protein>
<dbReference type="PANTHER" id="PTHR35936:SF17">
    <property type="entry name" value="ARGININE-BINDING EXTRACELLULAR PROTEIN ARTP"/>
    <property type="match status" value="1"/>
</dbReference>
<evidence type="ECO:0000256" key="3">
    <source>
        <dbReference type="ARBA" id="ARBA00022729"/>
    </source>
</evidence>
<dbReference type="PANTHER" id="PTHR35936">
    <property type="entry name" value="MEMBRANE-BOUND LYTIC MUREIN TRANSGLYCOSYLASE F"/>
    <property type="match status" value="1"/>
</dbReference>
<evidence type="ECO:0000313" key="9">
    <source>
        <dbReference type="Proteomes" id="UP000602284"/>
    </source>
</evidence>
<organism evidence="8 9">
    <name type="scientific">Tumebacillus amylolyticus</name>
    <dbReference type="NCBI Taxonomy" id="2801339"/>
    <lineage>
        <taxon>Bacteria</taxon>
        <taxon>Bacillati</taxon>
        <taxon>Bacillota</taxon>
        <taxon>Bacilli</taxon>
        <taxon>Bacillales</taxon>
        <taxon>Alicyclobacillaceae</taxon>
        <taxon>Tumebacillus</taxon>
    </lineage>
</organism>
<feature type="domain" description="Solute-binding protein family 3/N-terminal" evidence="6">
    <location>
        <begin position="42"/>
        <end position="264"/>
    </location>
</feature>
<evidence type="ECO:0000259" key="6">
    <source>
        <dbReference type="SMART" id="SM00062"/>
    </source>
</evidence>
<dbReference type="SMART" id="SM00062">
    <property type="entry name" value="PBPb"/>
    <property type="match status" value="1"/>
</dbReference>
<feature type="domain" description="Ionotropic glutamate receptor C-terminal" evidence="7">
    <location>
        <begin position="42"/>
        <end position="261"/>
    </location>
</feature>
<dbReference type="RefSeq" id="WP_201638368.1">
    <property type="nucleotide sequence ID" value="NZ_JAEQNB010000011.1"/>
</dbReference>
<name>A0ABS1JGK4_9BACL</name>
<accession>A0ABS1JGK4</accession>
<dbReference type="Pfam" id="PF00497">
    <property type="entry name" value="SBP_bac_3"/>
    <property type="match status" value="1"/>
</dbReference>
<dbReference type="CDD" id="cd13624">
    <property type="entry name" value="PBP2_Arg_Lys_His"/>
    <property type="match status" value="1"/>
</dbReference>
<dbReference type="PROSITE" id="PS51257">
    <property type="entry name" value="PROKAR_LIPOPROTEIN"/>
    <property type="match status" value="1"/>
</dbReference>
<evidence type="ECO:0000313" key="8">
    <source>
        <dbReference type="EMBL" id="MBL0389367.1"/>
    </source>
</evidence>
<dbReference type="SMART" id="SM00079">
    <property type="entry name" value="PBPe"/>
    <property type="match status" value="1"/>
</dbReference>
<dbReference type="InterPro" id="IPR001638">
    <property type="entry name" value="Solute-binding_3/MltF_N"/>
</dbReference>
<dbReference type="InterPro" id="IPR001320">
    <property type="entry name" value="Iontro_rcpt_C"/>
</dbReference>
<dbReference type="PROSITE" id="PS01039">
    <property type="entry name" value="SBP_BACTERIAL_3"/>
    <property type="match status" value="1"/>
</dbReference>
<dbReference type="EMBL" id="JAEQNB010000011">
    <property type="protein sequence ID" value="MBL0389367.1"/>
    <property type="molecule type" value="Genomic_DNA"/>
</dbReference>
<feature type="chain" id="PRO_5046109589" evidence="5">
    <location>
        <begin position="23"/>
        <end position="264"/>
    </location>
</feature>
<evidence type="ECO:0000256" key="5">
    <source>
        <dbReference type="SAM" id="SignalP"/>
    </source>
</evidence>
<evidence type="ECO:0000256" key="2">
    <source>
        <dbReference type="ARBA" id="ARBA00010333"/>
    </source>
</evidence>
<dbReference type="InterPro" id="IPR018313">
    <property type="entry name" value="SBP_3_CS"/>
</dbReference>
<evidence type="ECO:0000259" key="7">
    <source>
        <dbReference type="SMART" id="SM00079"/>
    </source>
</evidence>
<evidence type="ECO:0000256" key="4">
    <source>
        <dbReference type="RuleBase" id="RU003744"/>
    </source>
</evidence>
<reference evidence="8 9" key="1">
    <citation type="submission" date="2021-01" db="EMBL/GenBank/DDBJ databases">
        <title>Tumebacillus sp. strain ITR2 16S ribosomal RNA gene Genome sequencing and assembly.</title>
        <authorList>
            <person name="Kang M."/>
        </authorList>
    </citation>
    <scope>NUCLEOTIDE SEQUENCE [LARGE SCALE GENOMIC DNA]</scope>
    <source>
        <strain evidence="8 9">ITR2</strain>
    </source>
</reference>
<feature type="signal peptide" evidence="5">
    <location>
        <begin position="1"/>
        <end position="22"/>
    </location>
</feature>
<evidence type="ECO:0000256" key="1">
    <source>
        <dbReference type="ARBA" id="ARBA00004196"/>
    </source>
</evidence>
<dbReference type="Proteomes" id="UP000602284">
    <property type="component" value="Unassembled WGS sequence"/>
</dbReference>
<gene>
    <name evidence="8" type="ORF">JJB07_22510</name>
</gene>
<comment type="similarity">
    <text evidence="2 4">Belongs to the bacterial solute-binding protein 3 family.</text>
</comment>
<sequence>MKKNWKTLMLMGTMVLGMGLFTAGCGSTSTSSDAGKTGADKVYVVGTDASYAPFESMNGEKIEGFDMDVLSAAADAGGFKVQFQNTPWDGIFLTLKNNDRDIVASAVTITDDRKKELDFSDPYFEATQMIVSKKGAELKTLAELKDKKIAVQNGTTGDDVVTKMLGKDSPNIKRFENMPLALLELKNGGVDAAVGDNGVVLEYTKNNGAGDFVTAVDSSFEKEYYGFAVKKGNTDLQTKINDGLKKIKANGKLDEINAKYGFKK</sequence>
<comment type="subcellular location">
    <subcellularLocation>
        <location evidence="1">Cell envelope</location>
    </subcellularLocation>
</comment>